<evidence type="ECO:0000256" key="1">
    <source>
        <dbReference type="SAM" id="SignalP"/>
    </source>
</evidence>
<feature type="chain" id="PRO_5047533863" description="YcdB/YcdC repeated domain-containing protein" evidence="1">
    <location>
        <begin position="27"/>
        <end position="467"/>
    </location>
</feature>
<comment type="caution">
    <text evidence="3">The sequence shown here is derived from an EMBL/GenBank/DDBJ whole genome shotgun (WGS) entry which is preliminary data.</text>
</comment>
<evidence type="ECO:0000313" key="4">
    <source>
        <dbReference type="Proteomes" id="UP001260980"/>
    </source>
</evidence>
<dbReference type="RefSeq" id="WP_315950483.1">
    <property type="nucleotide sequence ID" value="NZ_JAWCUD010000002.1"/>
</dbReference>
<gene>
    <name evidence="3" type="ORF">RQP52_07180</name>
</gene>
<protein>
    <recommendedName>
        <fullName evidence="2">YcdB/YcdC repeated domain-containing protein</fullName>
    </recommendedName>
</protein>
<evidence type="ECO:0000259" key="2">
    <source>
        <dbReference type="Pfam" id="PF16244"/>
    </source>
</evidence>
<keyword evidence="1" id="KW-0732">Signal</keyword>
<sequence>MKKRRNTCFVLASLFTLLLASNVVLAANAETSEVRLDQVQIQVQEYATQYIEKEYPFAKDQLMFVDYQENTFVKPNFYNIRYIRAIDGIRYPGNYINLDIDKTGKVVDKQILWDKNVQLPESEPVISVEEARAKFTEQLVPTFSQVFPEQLNKGEKKIGIYETVLSDNWQVDAVTGKVHGGMNQPALEQNTKMSSTNKEIVQPVDSAEKALKRASELAVIPTNALNPLIYQVVEGLNSNLSGPFWKVIWRKPIGTEYCSSSVEIQLSTGELTSFSNSCPLEGKHLIVEDEAKQISGDYLKKVLPQVASALTLYSIKESSLTLPTRMGDKAYLLIYTANLSGIYYGHVSIMIDIQSGEVISVNNSLKGTLPADIPQFDEPKLKSMLLKAYDVIPTYYTPPLNLINKKEDEIIQTNLVTITEDPVKPVLVYSLVRKASYNNYFLDAKDAVWRDFSTGKLFTVNQIESRK</sequence>
<feature type="domain" description="YcdB/YcdC repeated" evidence="2">
    <location>
        <begin position="240"/>
        <end position="358"/>
    </location>
</feature>
<evidence type="ECO:0000313" key="3">
    <source>
        <dbReference type="EMBL" id="MDU0200868.1"/>
    </source>
</evidence>
<organism evidence="3 4">
    <name type="scientific">Paenibacillus violae</name>
    <dbReference type="NCBI Taxonomy" id="3077234"/>
    <lineage>
        <taxon>Bacteria</taxon>
        <taxon>Bacillati</taxon>
        <taxon>Bacillota</taxon>
        <taxon>Bacilli</taxon>
        <taxon>Bacillales</taxon>
        <taxon>Paenibacillaceae</taxon>
        <taxon>Paenibacillus</taxon>
    </lineage>
</organism>
<keyword evidence="4" id="KW-1185">Reference proteome</keyword>
<accession>A0ABU3R9W4</accession>
<feature type="signal peptide" evidence="1">
    <location>
        <begin position="1"/>
        <end position="26"/>
    </location>
</feature>
<proteinExistence type="predicted"/>
<dbReference type="Proteomes" id="UP001260980">
    <property type="component" value="Unassembled WGS sequence"/>
</dbReference>
<dbReference type="InterPro" id="IPR032599">
    <property type="entry name" value="YcdB/YcdC_rep_domain"/>
</dbReference>
<dbReference type="Pfam" id="PF16244">
    <property type="entry name" value="DUF4901"/>
    <property type="match status" value="1"/>
</dbReference>
<name>A0ABU3R9W4_9BACL</name>
<reference evidence="3 4" key="1">
    <citation type="submission" date="2023-10" db="EMBL/GenBank/DDBJ databases">
        <title>Paenibacillus strain PFR10 Genome sequencing and assembly.</title>
        <authorList>
            <person name="Kim I."/>
        </authorList>
    </citation>
    <scope>NUCLEOTIDE SEQUENCE [LARGE SCALE GENOMIC DNA]</scope>
    <source>
        <strain evidence="3 4">PFR10</strain>
    </source>
</reference>
<dbReference type="EMBL" id="JAWCUD010000002">
    <property type="protein sequence ID" value="MDU0200868.1"/>
    <property type="molecule type" value="Genomic_DNA"/>
</dbReference>